<feature type="non-terminal residue" evidence="1">
    <location>
        <position position="1"/>
    </location>
</feature>
<reference evidence="2" key="1">
    <citation type="submission" date="2011-02" db="EMBL/GenBank/DDBJ databases">
        <title>The Genome Sequence of Capsaspora owczarzaki ATCC 30864.</title>
        <authorList>
            <person name="Russ C."/>
            <person name="Cuomo C."/>
            <person name="Burger G."/>
            <person name="Gray M.W."/>
            <person name="Holland P.W.H."/>
            <person name="King N."/>
            <person name="Lang F.B.F."/>
            <person name="Roger A.J."/>
            <person name="Ruiz-Trillo I."/>
            <person name="Young S.K."/>
            <person name="Zeng Q."/>
            <person name="Gargeya S."/>
            <person name="Alvarado L."/>
            <person name="Berlin A."/>
            <person name="Chapman S.B."/>
            <person name="Chen Z."/>
            <person name="Freedman E."/>
            <person name="Gellesch M."/>
            <person name="Goldberg J."/>
            <person name="Griggs A."/>
            <person name="Gujja S."/>
            <person name="Heilman E."/>
            <person name="Heiman D."/>
            <person name="Howarth C."/>
            <person name="Mehta T."/>
            <person name="Neiman D."/>
            <person name="Pearson M."/>
            <person name="Roberts A."/>
            <person name="Saif S."/>
            <person name="Shea T."/>
            <person name="Shenoy N."/>
            <person name="Sisk P."/>
            <person name="Stolte C."/>
            <person name="Sykes S."/>
            <person name="White J."/>
            <person name="Yandava C."/>
            <person name="Haas B."/>
            <person name="Nusbaum C."/>
            <person name="Birren B."/>
        </authorList>
    </citation>
    <scope>NUCLEOTIDE SEQUENCE</scope>
    <source>
        <strain evidence="2">ATCC 30864</strain>
    </source>
</reference>
<gene>
    <name evidence="1" type="ORF">CAOG_002929</name>
</gene>
<proteinExistence type="predicted"/>
<protein>
    <submittedName>
        <fullName evidence="1">Uncharacterized protein</fullName>
    </submittedName>
</protein>
<organism evidence="1 2">
    <name type="scientific">Capsaspora owczarzaki (strain ATCC 30864)</name>
    <dbReference type="NCBI Taxonomy" id="595528"/>
    <lineage>
        <taxon>Eukaryota</taxon>
        <taxon>Filasterea</taxon>
        <taxon>Capsaspora</taxon>
    </lineage>
</organism>
<evidence type="ECO:0000313" key="1">
    <source>
        <dbReference type="EMBL" id="KJE91860.1"/>
    </source>
</evidence>
<dbReference type="AlphaFoldDB" id="A0A0D2WM57"/>
<dbReference type="Proteomes" id="UP000008743">
    <property type="component" value="Unassembled WGS sequence"/>
</dbReference>
<sequence length="73" mass="7840">MSSAALVKDIPKLVRGFALSANRAASVNQAASGYWNKYKNSAAPVLHLFLITGLGGYLHHLPHLRHAAQSGHH</sequence>
<dbReference type="EMBL" id="KE346363">
    <property type="protein sequence ID" value="KJE91860.1"/>
    <property type="molecule type" value="Genomic_DNA"/>
</dbReference>
<dbReference type="InParanoid" id="A0A0D2WM57"/>
<dbReference type="RefSeq" id="XP_004363768.1">
    <property type="nucleotide sequence ID" value="XM_004363711.2"/>
</dbReference>
<name>A0A0D2WM57_CAPO3</name>
<evidence type="ECO:0000313" key="2">
    <source>
        <dbReference type="Proteomes" id="UP000008743"/>
    </source>
</evidence>
<accession>A0A0D2WM57</accession>
<keyword evidence="2" id="KW-1185">Reference proteome</keyword>